<dbReference type="PANTHER" id="PTHR24192:SF3">
    <property type="entry name" value="ANKYRIN REPEAT DOMAIN 40"/>
    <property type="match status" value="1"/>
</dbReference>
<dbReference type="SUPFAM" id="SSF48403">
    <property type="entry name" value="Ankyrin repeat"/>
    <property type="match status" value="1"/>
</dbReference>
<dbReference type="Pfam" id="PF12796">
    <property type="entry name" value="Ank_2"/>
    <property type="match status" value="1"/>
</dbReference>
<dbReference type="PROSITE" id="PS50088">
    <property type="entry name" value="ANK_REPEAT"/>
    <property type="match status" value="1"/>
</dbReference>
<name>A0A158Q790_9BILA</name>
<dbReference type="PROSITE" id="PS50297">
    <property type="entry name" value="ANK_REP_REGION"/>
    <property type="match status" value="1"/>
</dbReference>
<dbReference type="Proteomes" id="UP000050640">
    <property type="component" value="Unplaced"/>
</dbReference>
<reference evidence="4" key="1">
    <citation type="submission" date="2016-04" db="UniProtKB">
        <authorList>
            <consortium name="WormBaseParasite"/>
        </authorList>
    </citation>
    <scope>IDENTIFICATION</scope>
</reference>
<keyword evidence="3" id="KW-1185">Reference proteome</keyword>
<feature type="transmembrane region" description="Helical" evidence="2">
    <location>
        <begin position="434"/>
        <end position="453"/>
    </location>
</feature>
<dbReference type="SMART" id="SM00248">
    <property type="entry name" value="ANK"/>
    <property type="match status" value="2"/>
</dbReference>
<dbReference type="Gene3D" id="1.25.40.20">
    <property type="entry name" value="Ankyrin repeat-containing domain"/>
    <property type="match status" value="1"/>
</dbReference>
<dbReference type="STRING" id="1147741.A0A158Q790"/>
<evidence type="ECO:0000313" key="3">
    <source>
        <dbReference type="Proteomes" id="UP000050640"/>
    </source>
</evidence>
<feature type="repeat" description="ANK" evidence="1">
    <location>
        <begin position="80"/>
        <end position="112"/>
    </location>
</feature>
<dbReference type="InterPro" id="IPR036770">
    <property type="entry name" value="Ankyrin_rpt-contain_sf"/>
</dbReference>
<evidence type="ECO:0000256" key="2">
    <source>
        <dbReference type="SAM" id="Phobius"/>
    </source>
</evidence>
<proteinExistence type="predicted"/>
<keyword evidence="2" id="KW-1133">Transmembrane helix</keyword>
<keyword evidence="1" id="KW-0040">ANK repeat</keyword>
<keyword evidence="2" id="KW-0812">Transmembrane</keyword>
<dbReference type="WBParaSite" id="EEL_0000389701-mRNA-1">
    <property type="protein sequence ID" value="EEL_0000389701-mRNA-1"/>
    <property type="gene ID" value="EEL_0000389701"/>
</dbReference>
<protein>
    <submittedName>
        <fullName evidence="4">ANK_REP_REGION domain-containing protein</fullName>
    </submittedName>
</protein>
<evidence type="ECO:0000256" key="1">
    <source>
        <dbReference type="PROSITE-ProRule" id="PRU00023"/>
    </source>
</evidence>
<dbReference type="AlphaFoldDB" id="A0A158Q790"/>
<dbReference type="PANTHER" id="PTHR24192">
    <property type="entry name" value="ANKYRIN REPEAT DOMAIN 40"/>
    <property type="match status" value="1"/>
</dbReference>
<accession>A0A158Q790</accession>
<keyword evidence="2" id="KW-0472">Membrane</keyword>
<dbReference type="InterPro" id="IPR039195">
    <property type="entry name" value="ANKRD40"/>
</dbReference>
<organism evidence="3 4">
    <name type="scientific">Elaeophora elaphi</name>
    <dbReference type="NCBI Taxonomy" id="1147741"/>
    <lineage>
        <taxon>Eukaryota</taxon>
        <taxon>Metazoa</taxon>
        <taxon>Ecdysozoa</taxon>
        <taxon>Nematoda</taxon>
        <taxon>Chromadorea</taxon>
        <taxon>Rhabditida</taxon>
        <taxon>Spirurina</taxon>
        <taxon>Spiruromorpha</taxon>
        <taxon>Filarioidea</taxon>
        <taxon>Onchocercidae</taxon>
        <taxon>Elaeophora</taxon>
    </lineage>
</organism>
<dbReference type="InterPro" id="IPR002110">
    <property type="entry name" value="Ankyrin_rpt"/>
</dbReference>
<evidence type="ECO:0000313" key="4">
    <source>
        <dbReference type="WBParaSite" id="EEL_0000389701-mRNA-1"/>
    </source>
</evidence>
<sequence length="455" mass="50765">MYHNDDDVLDISEILQSTIFTRSFQSITFLRVWTEKSMLRMAANDIQMDFLEVCSFGDLEKATTMLKNGEVDRSFQHHSNGWTALHWAARRNHQEIVELLLQAGFDPKSPAKDGRTPLDLVTSKVVKEILTHSINTKTNEEGAFSVDIEIASFRIVGGKECFKRIALPACDSVNVLKLTIERAMKKGKVVEVITLPDKMKIETDDQIRNLANHQKIEVIFNSSLINMETSHVQELSPNEVTVTHSRRTSTSQEKLAGVVDEYLNEPASYDGFVDDIISLGDTSNCINVDDSSSRMKDSDLICKDQPKISEVVVTTECFLTAQPSNSITDIILPSKILAEEIIKLQVISSQENNDEIDPDKSVQILKAETKGDYKLAESESMVGTESVILSLLPKVDLNGRLVCYITESNCFTAAQDQCHGIVSKNISRRRTLQIALFIGCVVGFGGCLTYMLCKK</sequence>